<dbReference type="InterPro" id="IPR050330">
    <property type="entry name" value="Bact_OuterMem_StrucFunc"/>
</dbReference>
<keyword evidence="4 8" id="KW-0812">Transmembrane</keyword>
<dbReference type="InterPro" id="IPR006665">
    <property type="entry name" value="OmpA-like"/>
</dbReference>
<dbReference type="GO" id="GO:0005886">
    <property type="term" value="C:plasma membrane"/>
    <property type="evidence" value="ECO:0007669"/>
    <property type="project" value="UniProtKB-SubCell"/>
</dbReference>
<keyword evidence="5 8" id="KW-1133">Transmembrane helix</keyword>
<evidence type="ECO:0000256" key="6">
    <source>
        <dbReference type="ARBA" id="ARBA00023136"/>
    </source>
</evidence>
<keyword evidence="3" id="KW-1003">Cell membrane</keyword>
<evidence type="ECO:0000256" key="7">
    <source>
        <dbReference type="PROSITE-ProRule" id="PRU00473"/>
    </source>
</evidence>
<gene>
    <name evidence="10" type="ORF">SAMN05421730_100349</name>
</gene>
<reference evidence="10 11" key="1">
    <citation type="submission" date="2016-09" db="EMBL/GenBank/DDBJ databases">
        <authorList>
            <person name="Capua I."/>
            <person name="De Benedictis P."/>
            <person name="Joannis T."/>
            <person name="Lombin L.H."/>
            <person name="Cattoli G."/>
        </authorList>
    </citation>
    <scope>NUCLEOTIDE SEQUENCE [LARGE SCALE GENOMIC DNA]</scope>
    <source>
        <strain evidence="10 11">GluBS11</strain>
    </source>
</reference>
<dbReference type="EMBL" id="FMKA01000003">
    <property type="protein sequence ID" value="SCP95925.1"/>
    <property type="molecule type" value="Genomic_DNA"/>
</dbReference>
<dbReference type="InterPro" id="IPR036737">
    <property type="entry name" value="OmpA-like_sf"/>
</dbReference>
<dbReference type="SUPFAM" id="SSF103088">
    <property type="entry name" value="OmpA-like"/>
    <property type="match status" value="1"/>
</dbReference>
<evidence type="ECO:0000313" key="10">
    <source>
        <dbReference type="EMBL" id="SCP95925.1"/>
    </source>
</evidence>
<evidence type="ECO:0000256" key="4">
    <source>
        <dbReference type="ARBA" id="ARBA00022692"/>
    </source>
</evidence>
<dbReference type="Gene3D" id="3.30.1330.60">
    <property type="entry name" value="OmpA-like domain"/>
    <property type="match status" value="1"/>
</dbReference>
<evidence type="ECO:0000256" key="1">
    <source>
        <dbReference type="ARBA" id="ARBA00004162"/>
    </source>
</evidence>
<evidence type="ECO:0000256" key="3">
    <source>
        <dbReference type="ARBA" id="ARBA00022475"/>
    </source>
</evidence>
<comment type="subcellular location">
    <subcellularLocation>
        <location evidence="1">Cell membrane</location>
        <topology evidence="1">Single-pass membrane protein</topology>
    </subcellularLocation>
</comment>
<dbReference type="PANTHER" id="PTHR30329:SF21">
    <property type="entry name" value="LIPOPROTEIN YIAD-RELATED"/>
    <property type="match status" value="1"/>
</dbReference>
<evidence type="ECO:0000256" key="8">
    <source>
        <dbReference type="SAM" id="Phobius"/>
    </source>
</evidence>
<dbReference type="CDD" id="cd07185">
    <property type="entry name" value="OmpA_C-like"/>
    <property type="match status" value="1"/>
</dbReference>
<sequence>MARRKLEDPPKGLAPWLATFGDLMNLLLCFFVLLFSMSNIDAQKYAEVAASFASSFSIFQSGGTGIGEGVLVSSGTTQLNLLDEYFSTMGRSEEGEETDDKEEFKKAQLAESEKMSEDITKAVESSGIADKVRIDFTTQYVRLTLNGALLFDSGKAEVREESLHIVDRVGNILLQYADHVIEIEGHTDNVPISSPLYKNNNVLSTFRALSVSEYLINEKGLSPEKLKYSGRGEYVPVADNATADGRARNRRVEIKIYNTLSE</sequence>
<keyword evidence="6 7" id="KW-0472">Membrane</keyword>
<accession>A0A1D3TQS9</accession>
<dbReference type="InterPro" id="IPR025713">
    <property type="entry name" value="MotB-like_N_dom"/>
</dbReference>
<dbReference type="OrthoDB" id="9815217at2"/>
<evidence type="ECO:0000256" key="2">
    <source>
        <dbReference type="ARBA" id="ARBA00008914"/>
    </source>
</evidence>
<protein>
    <submittedName>
        <fullName evidence="10">Chemotaxis protein MotB</fullName>
    </submittedName>
</protein>
<evidence type="ECO:0000256" key="5">
    <source>
        <dbReference type="ARBA" id="ARBA00022989"/>
    </source>
</evidence>
<dbReference type="PROSITE" id="PS51123">
    <property type="entry name" value="OMPA_2"/>
    <property type="match status" value="1"/>
</dbReference>
<feature type="domain" description="OmpA-like" evidence="9">
    <location>
        <begin position="138"/>
        <end position="260"/>
    </location>
</feature>
<evidence type="ECO:0000313" key="11">
    <source>
        <dbReference type="Proteomes" id="UP000199315"/>
    </source>
</evidence>
<dbReference type="Pfam" id="PF00691">
    <property type="entry name" value="OmpA"/>
    <property type="match status" value="1"/>
</dbReference>
<organism evidence="10 11">
    <name type="scientific">Anaerobium acetethylicum</name>
    <dbReference type="NCBI Taxonomy" id="1619234"/>
    <lineage>
        <taxon>Bacteria</taxon>
        <taxon>Bacillati</taxon>
        <taxon>Bacillota</taxon>
        <taxon>Clostridia</taxon>
        <taxon>Lachnospirales</taxon>
        <taxon>Lachnospiraceae</taxon>
        <taxon>Anaerobium</taxon>
    </lineage>
</organism>
<dbReference type="AlphaFoldDB" id="A0A1D3TQS9"/>
<name>A0A1D3TQS9_9FIRM</name>
<dbReference type="PANTHER" id="PTHR30329">
    <property type="entry name" value="STATOR ELEMENT OF FLAGELLAR MOTOR COMPLEX"/>
    <property type="match status" value="1"/>
</dbReference>
<dbReference type="Proteomes" id="UP000199315">
    <property type="component" value="Unassembled WGS sequence"/>
</dbReference>
<dbReference type="Pfam" id="PF13677">
    <property type="entry name" value="MotB_plug"/>
    <property type="match status" value="1"/>
</dbReference>
<evidence type="ECO:0000259" key="9">
    <source>
        <dbReference type="PROSITE" id="PS51123"/>
    </source>
</evidence>
<proteinExistence type="inferred from homology"/>
<keyword evidence="11" id="KW-1185">Reference proteome</keyword>
<feature type="transmembrane region" description="Helical" evidence="8">
    <location>
        <begin position="13"/>
        <end position="35"/>
    </location>
</feature>
<comment type="similarity">
    <text evidence="2">Belongs to the MotB family.</text>
</comment>
<dbReference type="STRING" id="1619234.SAMN05421730_100349"/>
<dbReference type="RefSeq" id="WP_091230688.1">
    <property type="nucleotide sequence ID" value="NZ_FMKA01000003.1"/>
</dbReference>